<organism evidence="3 4">
    <name type="scientific">Tetrahymena thermophila (strain SB210)</name>
    <dbReference type="NCBI Taxonomy" id="312017"/>
    <lineage>
        <taxon>Eukaryota</taxon>
        <taxon>Sar</taxon>
        <taxon>Alveolata</taxon>
        <taxon>Ciliophora</taxon>
        <taxon>Intramacronucleata</taxon>
        <taxon>Oligohymenophorea</taxon>
        <taxon>Hymenostomatida</taxon>
        <taxon>Tetrahymenina</taxon>
        <taxon>Tetrahymenidae</taxon>
        <taxon>Tetrahymena</taxon>
    </lineage>
</organism>
<name>I7MIZ7_TETTS</name>
<dbReference type="EMBL" id="GG662441">
    <property type="protein sequence ID" value="EAS04875.2"/>
    <property type="molecule type" value="Genomic_DNA"/>
</dbReference>
<feature type="region of interest" description="Disordered" evidence="2">
    <location>
        <begin position="1"/>
        <end position="52"/>
    </location>
</feature>
<keyword evidence="1" id="KW-0175">Coiled coil</keyword>
<gene>
    <name evidence="3" type="ORF">TTHERM_00469240</name>
</gene>
<dbReference type="KEGG" id="tet:TTHERM_00469240"/>
<protein>
    <submittedName>
        <fullName evidence="3">Uncharacterized protein</fullName>
    </submittedName>
</protein>
<dbReference type="RefSeq" id="XP_001025120.2">
    <property type="nucleotide sequence ID" value="XM_001025120.2"/>
</dbReference>
<feature type="compositionally biased region" description="Acidic residues" evidence="2">
    <location>
        <begin position="14"/>
        <end position="23"/>
    </location>
</feature>
<accession>I7MIZ7</accession>
<feature type="coiled-coil region" evidence="1">
    <location>
        <begin position="136"/>
        <end position="163"/>
    </location>
</feature>
<dbReference type="AlphaFoldDB" id="I7MIZ7"/>
<evidence type="ECO:0000256" key="2">
    <source>
        <dbReference type="SAM" id="MobiDB-lite"/>
    </source>
</evidence>
<feature type="compositionally biased region" description="Polar residues" evidence="2">
    <location>
        <begin position="24"/>
        <end position="52"/>
    </location>
</feature>
<keyword evidence="4" id="KW-1185">Reference proteome</keyword>
<proteinExistence type="predicted"/>
<dbReference type="GeneID" id="7833662"/>
<evidence type="ECO:0000256" key="1">
    <source>
        <dbReference type="SAM" id="Coils"/>
    </source>
</evidence>
<sequence length="166" mass="19319">MSNKNQRNVKVIEQEGEIDEDVDNQVQQQISNSDSQKNNLSRTNIQGEHVQESQQIKVKNECKEKVFDDIIGLKSYFEEYKSKELNEISDKISNLKIAQENNKISIQKVKENISEEEKIKQIRQVFQLAPLYILKLKGLKNRMAKIEDKLSSAKNKLNLQNTQNNK</sequence>
<dbReference type="InParanoid" id="I7MIZ7"/>
<evidence type="ECO:0000313" key="4">
    <source>
        <dbReference type="Proteomes" id="UP000009168"/>
    </source>
</evidence>
<dbReference type="Proteomes" id="UP000009168">
    <property type="component" value="Unassembled WGS sequence"/>
</dbReference>
<reference evidence="4" key="1">
    <citation type="journal article" date="2006" name="PLoS Biol.">
        <title>Macronuclear genome sequence of the ciliate Tetrahymena thermophila, a model eukaryote.</title>
        <authorList>
            <person name="Eisen J.A."/>
            <person name="Coyne R.S."/>
            <person name="Wu M."/>
            <person name="Wu D."/>
            <person name="Thiagarajan M."/>
            <person name="Wortman J.R."/>
            <person name="Badger J.H."/>
            <person name="Ren Q."/>
            <person name="Amedeo P."/>
            <person name="Jones K.M."/>
            <person name="Tallon L.J."/>
            <person name="Delcher A.L."/>
            <person name="Salzberg S.L."/>
            <person name="Silva J.C."/>
            <person name="Haas B.J."/>
            <person name="Majoros W.H."/>
            <person name="Farzad M."/>
            <person name="Carlton J.M."/>
            <person name="Smith R.K. Jr."/>
            <person name="Garg J."/>
            <person name="Pearlman R.E."/>
            <person name="Karrer K.M."/>
            <person name="Sun L."/>
            <person name="Manning G."/>
            <person name="Elde N.C."/>
            <person name="Turkewitz A.P."/>
            <person name="Asai D.J."/>
            <person name="Wilkes D.E."/>
            <person name="Wang Y."/>
            <person name="Cai H."/>
            <person name="Collins K."/>
            <person name="Stewart B.A."/>
            <person name="Lee S.R."/>
            <person name="Wilamowska K."/>
            <person name="Weinberg Z."/>
            <person name="Ruzzo W.L."/>
            <person name="Wloga D."/>
            <person name="Gaertig J."/>
            <person name="Frankel J."/>
            <person name="Tsao C.-C."/>
            <person name="Gorovsky M.A."/>
            <person name="Keeling P.J."/>
            <person name="Waller R.F."/>
            <person name="Patron N.J."/>
            <person name="Cherry J.M."/>
            <person name="Stover N.A."/>
            <person name="Krieger C.J."/>
            <person name="del Toro C."/>
            <person name="Ryder H.F."/>
            <person name="Williamson S.C."/>
            <person name="Barbeau R.A."/>
            <person name="Hamilton E.P."/>
            <person name="Orias E."/>
        </authorList>
    </citation>
    <scope>NUCLEOTIDE SEQUENCE [LARGE SCALE GENOMIC DNA]</scope>
    <source>
        <strain evidence="4">SB210</strain>
    </source>
</reference>
<evidence type="ECO:0000313" key="3">
    <source>
        <dbReference type="EMBL" id="EAS04875.2"/>
    </source>
</evidence>